<evidence type="ECO:0000313" key="1">
    <source>
        <dbReference type="EMBL" id="MPM82291.1"/>
    </source>
</evidence>
<dbReference type="AlphaFoldDB" id="A0A645CZI3"/>
<sequence length="379" mass="40282">MLHDGFARAEGAGDGGGAALGDGEQGVHNPLARQQRGLGRIFMLIRAAHTHGPLLHHGELHRLPVVLLEDGHRISHGKGAAGDAFDGAGQVGRYHDLVQHHLGFLHGSDDVAANHLGAGSHSGRKLPLLIPVQRGNLNAAGDIGARNGHDLLQRALNPVVDILHQARAQLHRQRIAGGFHRGARPQARGFLVNLDGSRIAGHGEDFADEPLLTYANHVSHVGVGKTGGNHEWAGNLDNFSAAQSFQPSFRSRPAGGLVNVGTCMRPRFLKNVRAHCPFDGPLHIGHANAQRALLAGNQNDCGYQLILIAGKLSVHMLSQLLGEIDHRVVLLGQPVEGLLGAVHAFGGEHIQAERLKAKHAVPVAQNRNFIHSSHAAFPG</sequence>
<protein>
    <submittedName>
        <fullName evidence="1">Uncharacterized protein</fullName>
    </submittedName>
</protein>
<organism evidence="1">
    <name type="scientific">bioreactor metagenome</name>
    <dbReference type="NCBI Taxonomy" id="1076179"/>
    <lineage>
        <taxon>unclassified sequences</taxon>
        <taxon>metagenomes</taxon>
        <taxon>ecological metagenomes</taxon>
    </lineage>
</organism>
<name>A0A645CZI3_9ZZZZ</name>
<comment type="caution">
    <text evidence="1">The sequence shown here is derived from an EMBL/GenBank/DDBJ whole genome shotgun (WGS) entry which is preliminary data.</text>
</comment>
<proteinExistence type="predicted"/>
<dbReference type="EMBL" id="VSSQ01031413">
    <property type="protein sequence ID" value="MPM82291.1"/>
    <property type="molecule type" value="Genomic_DNA"/>
</dbReference>
<gene>
    <name evidence="1" type="ORF">SDC9_129352</name>
</gene>
<reference evidence="1" key="1">
    <citation type="submission" date="2019-08" db="EMBL/GenBank/DDBJ databases">
        <authorList>
            <person name="Kucharzyk K."/>
            <person name="Murdoch R.W."/>
            <person name="Higgins S."/>
            <person name="Loffler F."/>
        </authorList>
    </citation>
    <scope>NUCLEOTIDE SEQUENCE</scope>
</reference>
<accession>A0A645CZI3</accession>